<keyword evidence="1" id="KW-0472">Membrane</keyword>
<evidence type="ECO:0000256" key="1">
    <source>
        <dbReference type="SAM" id="Phobius"/>
    </source>
</evidence>
<dbReference type="InterPro" id="IPR036322">
    <property type="entry name" value="WD40_repeat_dom_sf"/>
</dbReference>
<protein>
    <submittedName>
        <fullName evidence="2">Uncharacterized protein</fullName>
    </submittedName>
</protein>
<evidence type="ECO:0000313" key="3">
    <source>
        <dbReference type="Proteomes" id="UP001162164"/>
    </source>
</evidence>
<organism evidence="2 3">
    <name type="scientific">Molorchus minor</name>
    <dbReference type="NCBI Taxonomy" id="1323400"/>
    <lineage>
        <taxon>Eukaryota</taxon>
        <taxon>Metazoa</taxon>
        <taxon>Ecdysozoa</taxon>
        <taxon>Arthropoda</taxon>
        <taxon>Hexapoda</taxon>
        <taxon>Insecta</taxon>
        <taxon>Pterygota</taxon>
        <taxon>Neoptera</taxon>
        <taxon>Endopterygota</taxon>
        <taxon>Coleoptera</taxon>
        <taxon>Polyphaga</taxon>
        <taxon>Cucujiformia</taxon>
        <taxon>Chrysomeloidea</taxon>
        <taxon>Cerambycidae</taxon>
        <taxon>Lamiinae</taxon>
        <taxon>Monochamini</taxon>
        <taxon>Molorchus</taxon>
    </lineage>
</organism>
<proteinExistence type="predicted"/>
<dbReference type="EMBL" id="JAPWTJ010000098">
    <property type="protein sequence ID" value="KAJ8982982.1"/>
    <property type="molecule type" value="Genomic_DNA"/>
</dbReference>
<feature type="non-terminal residue" evidence="2">
    <location>
        <position position="1"/>
    </location>
</feature>
<evidence type="ECO:0000313" key="2">
    <source>
        <dbReference type="EMBL" id="KAJ8982982.1"/>
    </source>
</evidence>
<name>A0ABQ9JYX9_9CUCU</name>
<feature type="transmembrane region" description="Helical" evidence="1">
    <location>
        <begin position="327"/>
        <end position="348"/>
    </location>
</feature>
<dbReference type="SUPFAM" id="SSF50978">
    <property type="entry name" value="WD40 repeat-like"/>
    <property type="match status" value="1"/>
</dbReference>
<comment type="caution">
    <text evidence="2">The sequence shown here is derived from an EMBL/GenBank/DDBJ whole genome shotgun (WGS) entry which is preliminary data.</text>
</comment>
<dbReference type="Proteomes" id="UP001162164">
    <property type="component" value="Unassembled WGS sequence"/>
</dbReference>
<sequence>NRKFGNGAVKRTYQKNELIEYIQNYVDDDDDKWLYIYINWCSWENINQVVCDIVLSPVEIARISCIAVSRDLIAVGTQDGRLRLYTSNWKPVYDTRLLAVKITSLTFMSGEINDQGIDITLIVSYPKGLNIFMFDGYRKNHLLIEDVKSHSIYKNYICYEKVGGRMTIAKLTKNGVNQTLREIWFSRIYSPSSLSCMKMWNGVCTFLINNEENDDEVKCDFIEFFILGCNEKYSKKMFNTWEIFRCYITCIYVYGNTLLLGVDVGVVYIYHVSCWRNLDLRKYSQKIIIGKHPIICIDVKETPTERKVLCLIKIQHTRNFGFSTKRLLILVECSSINDGVVFFGFWLGGQI</sequence>
<keyword evidence="1" id="KW-1133">Transmembrane helix</keyword>
<keyword evidence="3" id="KW-1185">Reference proteome</keyword>
<accession>A0ABQ9JYX9</accession>
<feature type="transmembrane region" description="Helical" evidence="1">
    <location>
        <begin position="251"/>
        <end position="272"/>
    </location>
</feature>
<reference evidence="2" key="1">
    <citation type="journal article" date="2023" name="Insect Mol. Biol.">
        <title>Genome sequencing provides insights into the evolution of gene families encoding plant cell wall-degrading enzymes in longhorned beetles.</title>
        <authorList>
            <person name="Shin N.R."/>
            <person name="Okamura Y."/>
            <person name="Kirsch R."/>
            <person name="Pauchet Y."/>
        </authorList>
    </citation>
    <scope>NUCLEOTIDE SEQUENCE</scope>
    <source>
        <strain evidence="2">MMC_N1</strain>
    </source>
</reference>
<gene>
    <name evidence="2" type="ORF">NQ317_001422</name>
</gene>
<keyword evidence="1" id="KW-0812">Transmembrane</keyword>